<protein>
    <recommendedName>
        <fullName evidence="1">BTB domain-containing protein</fullName>
    </recommendedName>
</protein>
<keyword evidence="3" id="KW-1185">Reference proteome</keyword>
<organism evidence="2 3">
    <name type="scientific">Rhodofomes roseus</name>
    <dbReference type="NCBI Taxonomy" id="34475"/>
    <lineage>
        <taxon>Eukaryota</taxon>
        <taxon>Fungi</taxon>
        <taxon>Dikarya</taxon>
        <taxon>Basidiomycota</taxon>
        <taxon>Agaricomycotina</taxon>
        <taxon>Agaricomycetes</taxon>
        <taxon>Polyporales</taxon>
        <taxon>Rhodofomes</taxon>
    </lineage>
</organism>
<dbReference type="InterPro" id="IPR011333">
    <property type="entry name" value="SKP1/BTB/POZ_sf"/>
</dbReference>
<evidence type="ECO:0000313" key="2">
    <source>
        <dbReference type="EMBL" id="KAH9842444.1"/>
    </source>
</evidence>
<dbReference type="Pfam" id="PF00651">
    <property type="entry name" value="BTB"/>
    <property type="match status" value="1"/>
</dbReference>
<dbReference type="SUPFAM" id="SSF54695">
    <property type="entry name" value="POZ domain"/>
    <property type="match status" value="1"/>
</dbReference>
<dbReference type="InterPro" id="IPR000210">
    <property type="entry name" value="BTB/POZ_dom"/>
</dbReference>
<dbReference type="EMBL" id="JADCUA010000002">
    <property type="protein sequence ID" value="KAH9842444.1"/>
    <property type="molecule type" value="Genomic_DNA"/>
</dbReference>
<dbReference type="Proteomes" id="UP000814176">
    <property type="component" value="Unassembled WGS sequence"/>
</dbReference>
<evidence type="ECO:0000259" key="1">
    <source>
        <dbReference type="PROSITE" id="PS50097"/>
    </source>
</evidence>
<accession>A0ABQ8KTZ9</accession>
<dbReference type="PROSITE" id="PS50097">
    <property type="entry name" value="BTB"/>
    <property type="match status" value="1"/>
</dbReference>
<dbReference type="SMART" id="SM00225">
    <property type="entry name" value="BTB"/>
    <property type="match status" value="1"/>
</dbReference>
<gene>
    <name evidence="2" type="ORF">C8Q71DRAFT_203514</name>
</gene>
<dbReference type="CDD" id="cd18186">
    <property type="entry name" value="BTB_POZ_ZBTB_KLHL-like"/>
    <property type="match status" value="1"/>
</dbReference>
<name>A0ABQ8KTZ9_9APHY</name>
<proteinExistence type="predicted"/>
<feature type="domain" description="BTB" evidence="1">
    <location>
        <begin position="26"/>
        <end position="90"/>
    </location>
</feature>
<dbReference type="RefSeq" id="XP_047783491.1">
    <property type="nucleotide sequence ID" value="XM_047916980.1"/>
</dbReference>
<evidence type="ECO:0000313" key="3">
    <source>
        <dbReference type="Proteomes" id="UP000814176"/>
    </source>
</evidence>
<dbReference type="GeneID" id="71997712"/>
<reference evidence="2 3" key="1">
    <citation type="journal article" date="2021" name="Environ. Microbiol.">
        <title>Gene family expansions and transcriptome signatures uncover fungal adaptations to wood decay.</title>
        <authorList>
            <person name="Hage H."/>
            <person name="Miyauchi S."/>
            <person name="Viragh M."/>
            <person name="Drula E."/>
            <person name="Min B."/>
            <person name="Chaduli D."/>
            <person name="Navarro D."/>
            <person name="Favel A."/>
            <person name="Norest M."/>
            <person name="Lesage-Meessen L."/>
            <person name="Balint B."/>
            <person name="Merenyi Z."/>
            <person name="de Eugenio L."/>
            <person name="Morin E."/>
            <person name="Martinez A.T."/>
            <person name="Baldrian P."/>
            <person name="Stursova M."/>
            <person name="Martinez M.J."/>
            <person name="Novotny C."/>
            <person name="Magnuson J.K."/>
            <person name="Spatafora J.W."/>
            <person name="Maurice S."/>
            <person name="Pangilinan J."/>
            <person name="Andreopoulos W."/>
            <person name="LaButti K."/>
            <person name="Hundley H."/>
            <person name="Na H."/>
            <person name="Kuo A."/>
            <person name="Barry K."/>
            <person name="Lipzen A."/>
            <person name="Henrissat B."/>
            <person name="Riley R."/>
            <person name="Ahrendt S."/>
            <person name="Nagy L.G."/>
            <person name="Grigoriev I.V."/>
            <person name="Martin F."/>
            <person name="Rosso M.N."/>
        </authorList>
    </citation>
    <scope>NUCLEOTIDE SEQUENCE [LARGE SCALE GENOMIC DNA]</scope>
    <source>
        <strain evidence="2 3">CIRM-BRFM 1785</strain>
    </source>
</reference>
<sequence length="328" mass="36820">MQSPSHESRPDANRSMEKSAYWFADGNVILQAGDRGFRIHTSLLSRHSVFFRELFELPQTSPEMIDGCVVVQVHDPPGDIEILLSALYDGCTFNVGAKNRLPFSTVACLIRLGHKYQMESILTGAISRLKTCFPALYADACMLRNRRSSYMSFKDEDAVAVVNLARLTQTGIVLPGALFVCALLPNELLLHGVPRGDGTMERLAPEDIVRCLNGRECLVRAARTRFEWLLLEDMYTSDDCSQEEECQPAMERMAKDIARQGLLSNIDFLNVMLAGQHETNNMCVSCRQMLDDDDNNVCVYIWSNLPEYMGVPVKDWGKPDAQDVPIES</sequence>
<comment type="caution">
    <text evidence="2">The sequence shown here is derived from an EMBL/GenBank/DDBJ whole genome shotgun (WGS) entry which is preliminary data.</text>
</comment>
<dbReference type="Gene3D" id="3.30.710.10">
    <property type="entry name" value="Potassium Channel Kv1.1, Chain A"/>
    <property type="match status" value="1"/>
</dbReference>